<dbReference type="RefSeq" id="WP_189068172.1">
    <property type="nucleotide sequence ID" value="NZ_BMPE01000002.1"/>
</dbReference>
<reference evidence="3" key="1">
    <citation type="journal article" date="2019" name="Int. J. Syst. Evol. Microbiol.">
        <title>The Global Catalogue of Microorganisms (GCM) 10K type strain sequencing project: providing services to taxonomists for standard genome sequencing and annotation.</title>
        <authorList>
            <consortium name="The Broad Institute Genomics Platform"/>
            <consortium name="The Broad Institute Genome Sequencing Center for Infectious Disease"/>
            <person name="Wu L."/>
            <person name="Ma J."/>
        </authorList>
    </citation>
    <scope>NUCLEOTIDE SEQUENCE [LARGE SCALE GENOMIC DNA]</scope>
    <source>
        <strain evidence="3">JCM 19173</strain>
    </source>
</reference>
<evidence type="ECO:0000313" key="2">
    <source>
        <dbReference type="EMBL" id="GGK95769.1"/>
    </source>
</evidence>
<keyword evidence="1" id="KW-0732">Signal</keyword>
<accession>A0ABQ2FJU3</accession>
<sequence>MFRQTIVLALSAALLAACGAAPAPTAAQIGVLPPVSAPTQPDPTGPALHVLDDHLVRVTTQGEVLIIEATDPTGTTFMRLTGCPGGCRLTGEQGVLLPPAGLRVNVLDGLTVQARAPLGQWTDAATYH</sequence>
<dbReference type="PROSITE" id="PS51257">
    <property type="entry name" value="PROKAR_LIPOPROTEIN"/>
    <property type="match status" value="1"/>
</dbReference>
<feature type="signal peptide" evidence="1">
    <location>
        <begin position="1"/>
        <end position="23"/>
    </location>
</feature>
<gene>
    <name evidence="2" type="ORF">GCM10010844_12820</name>
</gene>
<feature type="chain" id="PRO_5047086653" description="Lipoprotein" evidence="1">
    <location>
        <begin position="24"/>
        <end position="128"/>
    </location>
</feature>
<evidence type="ECO:0008006" key="4">
    <source>
        <dbReference type="Google" id="ProtNLM"/>
    </source>
</evidence>
<name>A0ABQ2FJU3_9DEIO</name>
<evidence type="ECO:0000313" key="3">
    <source>
        <dbReference type="Proteomes" id="UP000604341"/>
    </source>
</evidence>
<protein>
    <recommendedName>
        <fullName evidence="4">Lipoprotein</fullName>
    </recommendedName>
</protein>
<evidence type="ECO:0000256" key="1">
    <source>
        <dbReference type="SAM" id="SignalP"/>
    </source>
</evidence>
<dbReference type="EMBL" id="BMPE01000002">
    <property type="protein sequence ID" value="GGK95769.1"/>
    <property type="molecule type" value="Genomic_DNA"/>
</dbReference>
<proteinExistence type="predicted"/>
<keyword evidence="3" id="KW-1185">Reference proteome</keyword>
<organism evidence="2 3">
    <name type="scientific">Deinococcus radiotolerans</name>
    <dbReference type="NCBI Taxonomy" id="1309407"/>
    <lineage>
        <taxon>Bacteria</taxon>
        <taxon>Thermotogati</taxon>
        <taxon>Deinococcota</taxon>
        <taxon>Deinococci</taxon>
        <taxon>Deinococcales</taxon>
        <taxon>Deinococcaceae</taxon>
        <taxon>Deinococcus</taxon>
    </lineage>
</organism>
<dbReference type="Proteomes" id="UP000604341">
    <property type="component" value="Unassembled WGS sequence"/>
</dbReference>
<comment type="caution">
    <text evidence="2">The sequence shown here is derived from an EMBL/GenBank/DDBJ whole genome shotgun (WGS) entry which is preliminary data.</text>
</comment>